<protein>
    <submittedName>
        <fullName evidence="1">Uncharacterized protein</fullName>
    </submittedName>
</protein>
<dbReference type="OrthoDB" id="386938at2157"/>
<sequence length="428" mass="50478">MIIICEPIARGSTHEKVNSGFIYGLHLAYPQETIRFYADITHIEAIKNILDHDAIIIDNIEYIPVKFRNLYSIRGIVKYYSPFDRILKDAIEVKVNKIFFFSFNPVILYALKQLKRKSDYHEMKFTFVLHGSFDTVANENDKPDPLSLPIKKIKNQNDIKYKLRILRHVKIAELPHVFASFFNKFMPWQLMLKKVFTDRKMMLWKHSADYRYIALSTHIIENAARYLNVKEMNMYTVILPTVFRQPSKQPENEYVKFAIFGYGNPLILHNILVKLSQKNLKNNYEIRIIGMDNRGTSEFLNVTCPSPGKRLDRNEMEKYAEDIDAFLILYDKTRYRLSCTGSILESLSYTKPILHFDNDCINAFNRNENPIGIRCSSLDEFVCKMENIIENYDSYQPEFQKFRNNILKLRNECTIENSLITLKESFTW</sequence>
<dbReference type="STRING" id="487685.SAMN04488696_2748"/>
<accession>A0A1I4UJJ4</accession>
<dbReference type="EMBL" id="FOUJ01000007">
    <property type="protein sequence ID" value="SFM89182.1"/>
    <property type="molecule type" value="Genomic_DNA"/>
</dbReference>
<evidence type="ECO:0000313" key="2">
    <source>
        <dbReference type="Proteomes" id="UP000198535"/>
    </source>
</evidence>
<evidence type="ECO:0000313" key="1">
    <source>
        <dbReference type="EMBL" id="SFM89182.1"/>
    </source>
</evidence>
<organism evidence="1 2">
    <name type="scientific">Methanolobus profundi</name>
    <dbReference type="NCBI Taxonomy" id="487685"/>
    <lineage>
        <taxon>Archaea</taxon>
        <taxon>Methanobacteriati</taxon>
        <taxon>Methanobacteriota</taxon>
        <taxon>Stenosarchaea group</taxon>
        <taxon>Methanomicrobia</taxon>
        <taxon>Methanosarcinales</taxon>
        <taxon>Methanosarcinaceae</taxon>
        <taxon>Methanolobus</taxon>
    </lineage>
</organism>
<name>A0A1I4UJJ4_9EURY</name>
<reference evidence="2" key="1">
    <citation type="submission" date="2016-10" db="EMBL/GenBank/DDBJ databases">
        <authorList>
            <person name="Varghese N."/>
            <person name="Submissions S."/>
        </authorList>
    </citation>
    <scope>NUCLEOTIDE SEQUENCE [LARGE SCALE GENOMIC DNA]</scope>
    <source>
        <strain evidence="2">Mob M</strain>
    </source>
</reference>
<keyword evidence="2" id="KW-1185">Reference proteome</keyword>
<gene>
    <name evidence="1" type="ORF">SAMN04488696_2748</name>
</gene>
<proteinExistence type="predicted"/>
<dbReference type="AlphaFoldDB" id="A0A1I4UJJ4"/>
<dbReference type="RefSeq" id="WP_091937909.1">
    <property type="nucleotide sequence ID" value="NZ_FOUJ01000007.1"/>
</dbReference>
<dbReference type="Proteomes" id="UP000198535">
    <property type="component" value="Unassembled WGS sequence"/>
</dbReference>